<dbReference type="PANTHER" id="PTHR33588">
    <property type="entry name" value="CILIA- AND FLAGELLA-ASSOCIATED PROTEIN 299"/>
    <property type="match status" value="1"/>
</dbReference>
<protein>
    <recommendedName>
        <fullName evidence="4">Cilia- and flagella-associated protein 299</fullName>
    </recommendedName>
</protein>
<accession>A0A8B9U2I8</accession>
<proteinExistence type="predicted"/>
<evidence type="ECO:0000256" key="2">
    <source>
        <dbReference type="ARBA" id="ARBA00004123"/>
    </source>
</evidence>
<sequence>MQKKKKRKKKKKKTKKKKKKKKKGKSPKIRKGRGARAPTSLTPPCAAGGRWGVLAPAVTTAAGGKGAMAEGPPEQPPEEPPEEPEEPEEQPAEQPFGSYEQYLEAQVTPRDLYYLESEEVARQLARLGFIGSKDVLQREEFEAQQAAAAALMASASQKLLASTGKELKDNFLQALAEREEANRDGKLSSIIYVRDYNSRHQEVSAYIDYAYRLTTDDFEAYFSGKKRLLPRKTDLSLHPEMQNPYAAEVQTMLFYNWNKNVVSSNPSPNYEVIAENSCGLLFKNKMDGKIINVNPKVYPGDNTTRTPVKTNLYLHMVIYDHIVGREP</sequence>
<evidence type="ECO:0000256" key="7">
    <source>
        <dbReference type="SAM" id="MobiDB-lite"/>
    </source>
</evidence>
<dbReference type="Pfam" id="PF14713">
    <property type="entry name" value="DUF4464"/>
    <property type="match status" value="1"/>
</dbReference>
<dbReference type="AlphaFoldDB" id="A0A8B9U2I8"/>
<reference evidence="8" key="2">
    <citation type="submission" date="2025-09" db="UniProtKB">
        <authorList>
            <consortium name="Ensembl"/>
        </authorList>
    </citation>
    <scope>IDENTIFICATION</scope>
</reference>
<feature type="compositionally biased region" description="Basic residues" evidence="7">
    <location>
        <begin position="1"/>
        <end position="34"/>
    </location>
</feature>
<evidence type="ECO:0000313" key="9">
    <source>
        <dbReference type="Proteomes" id="UP000694549"/>
    </source>
</evidence>
<reference evidence="8" key="1">
    <citation type="submission" date="2025-08" db="UniProtKB">
        <authorList>
            <consortium name="Ensembl"/>
        </authorList>
    </citation>
    <scope>IDENTIFICATION</scope>
</reference>
<dbReference type="Ensembl" id="ENSAZOT00000003155.1">
    <property type="protein sequence ID" value="ENSAZOP00000002966.1"/>
    <property type="gene ID" value="ENSAZOG00000001967.1"/>
</dbReference>
<comment type="function">
    <text evidence="1">May be involved in spermatogenesis.</text>
</comment>
<keyword evidence="5" id="KW-0963">Cytoplasm</keyword>
<name>A0A8B9U2I8_9AVES</name>
<dbReference type="PANTHER" id="PTHR33588:SF1">
    <property type="entry name" value="CILIA- AND FLAGELLA-ASSOCIATED PROTEIN 299"/>
    <property type="match status" value="1"/>
</dbReference>
<dbReference type="InterPro" id="IPR027887">
    <property type="entry name" value="DUF4464"/>
</dbReference>
<keyword evidence="6" id="KW-0539">Nucleus</keyword>
<evidence type="ECO:0000256" key="1">
    <source>
        <dbReference type="ARBA" id="ARBA00003056"/>
    </source>
</evidence>
<evidence type="ECO:0000256" key="4">
    <source>
        <dbReference type="ARBA" id="ARBA00021436"/>
    </source>
</evidence>
<dbReference type="GO" id="GO:0005737">
    <property type="term" value="C:cytoplasm"/>
    <property type="evidence" value="ECO:0007669"/>
    <property type="project" value="UniProtKB-SubCell"/>
</dbReference>
<dbReference type="Proteomes" id="UP000694549">
    <property type="component" value="Unplaced"/>
</dbReference>
<evidence type="ECO:0000256" key="5">
    <source>
        <dbReference type="ARBA" id="ARBA00022490"/>
    </source>
</evidence>
<evidence type="ECO:0000313" key="8">
    <source>
        <dbReference type="Ensembl" id="ENSAZOP00000002966.1"/>
    </source>
</evidence>
<evidence type="ECO:0000256" key="6">
    <source>
        <dbReference type="ARBA" id="ARBA00023242"/>
    </source>
</evidence>
<feature type="region of interest" description="Disordered" evidence="7">
    <location>
        <begin position="1"/>
        <end position="94"/>
    </location>
</feature>
<keyword evidence="9" id="KW-1185">Reference proteome</keyword>
<organism evidence="8 9">
    <name type="scientific">Anas zonorhyncha</name>
    <name type="common">Eastern spot-billed duck</name>
    <dbReference type="NCBI Taxonomy" id="75864"/>
    <lineage>
        <taxon>Eukaryota</taxon>
        <taxon>Metazoa</taxon>
        <taxon>Chordata</taxon>
        <taxon>Craniata</taxon>
        <taxon>Vertebrata</taxon>
        <taxon>Euteleostomi</taxon>
        <taxon>Archelosauria</taxon>
        <taxon>Archosauria</taxon>
        <taxon>Dinosauria</taxon>
        <taxon>Saurischia</taxon>
        <taxon>Theropoda</taxon>
        <taxon>Coelurosauria</taxon>
        <taxon>Aves</taxon>
        <taxon>Neognathae</taxon>
        <taxon>Galloanserae</taxon>
        <taxon>Anseriformes</taxon>
        <taxon>Anatidae</taxon>
        <taxon>Anatinae</taxon>
        <taxon>Anas</taxon>
    </lineage>
</organism>
<comment type="subcellular location">
    <subcellularLocation>
        <location evidence="3">Cytoplasm</location>
    </subcellularLocation>
    <subcellularLocation>
        <location evidence="2">Nucleus</location>
    </subcellularLocation>
</comment>
<feature type="compositionally biased region" description="Acidic residues" evidence="7">
    <location>
        <begin position="76"/>
        <end position="91"/>
    </location>
</feature>
<evidence type="ECO:0000256" key="3">
    <source>
        <dbReference type="ARBA" id="ARBA00004496"/>
    </source>
</evidence>
<dbReference type="GO" id="GO:0005634">
    <property type="term" value="C:nucleus"/>
    <property type="evidence" value="ECO:0007669"/>
    <property type="project" value="UniProtKB-SubCell"/>
</dbReference>